<accession>A0ABU8J402</accession>
<organism evidence="2 3">
    <name type="scientific">Paraburkholderia bengalensis</name>
    <dbReference type="NCBI Taxonomy" id="2747562"/>
    <lineage>
        <taxon>Bacteria</taxon>
        <taxon>Pseudomonadati</taxon>
        <taxon>Pseudomonadota</taxon>
        <taxon>Betaproteobacteria</taxon>
        <taxon>Burkholderiales</taxon>
        <taxon>Burkholderiaceae</taxon>
        <taxon>Paraburkholderia</taxon>
    </lineage>
</organism>
<protein>
    <submittedName>
        <fullName evidence="2">Universal stress protein</fullName>
    </submittedName>
</protein>
<gene>
    <name evidence="2" type="ORF">H3V53_38095</name>
</gene>
<name>A0ABU8J402_9BURK</name>
<evidence type="ECO:0000259" key="1">
    <source>
        <dbReference type="Pfam" id="PF00582"/>
    </source>
</evidence>
<dbReference type="RefSeq" id="WP_336602318.1">
    <property type="nucleotide sequence ID" value="NZ_JACFYJ010000128.1"/>
</dbReference>
<keyword evidence="3" id="KW-1185">Reference proteome</keyword>
<reference evidence="2 3" key="1">
    <citation type="journal article" date="2022" name="Arch. Microbiol.">
        <title>Paraburkholderia bengalensis sp. nov. isolated from roots of Oryza sativa, IR64.</title>
        <authorList>
            <person name="Nag P."/>
            <person name="Mondal N."/>
            <person name="Sarkar J."/>
            <person name="Das S."/>
        </authorList>
    </citation>
    <scope>NUCLEOTIDE SEQUENCE [LARGE SCALE GENOMIC DNA]</scope>
    <source>
        <strain evidence="2 3">IR64_4_BI</strain>
    </source>
</reference>
<feature type="domain" description="UspA" evidence="1">
    <location>
        <begin position="3"/>
        <end position="76"/>
    </location>
</feature>
<evidence type="ECO:0000313" key="2">
    <source>
        <dbReference type="EMBL" id="MEI6002709.1"/>
    </source>
</evidence>
<dbReference type="Gene3D" id="3.40.50.620">
    <property type="entry name" value="HUPs"/>
    <property type="match status" value="1"/>
</dbReference>
<evidence type="ECO:0000313" key="3">
    <source>
        <dbReference type="Proteomes" id="UP001386437"/>
    </source>
</evidence>
<sequence>MSYKTLLVHLDDSRRCEARVALSLELAQRWDAHLIGLYVVCQDMFRPMYGLHAPLSPARAEAQEAERRQLAEDAFLGAAERAGRSAEWR</sequence>
<feature type="non-terminal residue" evidence="2">
    <location>
        <position position="89"/>
    </location>
</feature>
<dbReference type="InterPro" id="IPR014729">
    <property type="entry name" value="Rossmann-like_a/b/a_fold"/>
</dbReference>
<dbReference type="SUPFAM" id="SSF52402">
    <property type="entry name" value="Adenine nucleotide alpha hydrolases-like"/>
    <property type="match status" value="1"/>
</dbReference>
<dbReference type="InterPro" id="IPR006016">
    <property type="entry name" value="UspA"/>
</dbReference>
<dbReference type="Proteomes" id="UP001386437">
    <property type="component" value="Unassembled WGS sequence"/>
</dbReference>
<dbReference type="EMBL" id="JACFYJ010000128">
    <property type="protein sequence ID" value="MEI6002709.1"/>
    <property type="molecule type" value="Genomic_DNA"/>
</dbReference>
<comment type="caution">
    <text evidence="2">The sequence shown here is derived from an EMBL/GenBank/DDBJ whole genome shotgun (WGS) entry which is preliminary data.</text>
</comment>
<dbReference type="Pfam" id="PF00582">
    <property type="entry name" value="Usp"/>
    <property type="match status" value="1"/>
</dbReference>
<proteinExistence type="predicted"/>